<evidence type="ECO:0000256" key="1">
    <source>
        <dbReference type="ARBA" id="ARBA00001974"/>
    </source>
</evidence>
<dbReference type="STRING" id="2282107.A0A286URK2"/>
<protein>
    <submittedName>
        <fullName evidence="10">FAD NAD(P)-binding domain-containing</fullName>
    </submittedName>
</protein>
<evidence type="ECO:0000256" key="8">
    <source>
        <dbReference type="SAM" id="SignalP"/>
    </source>
</evidence>
<dbReference type="EMBL" id="NBII01000002">
    <property type="protein sequence ID" value="PAV22226.1"/>
    <property type="molecule type" value="Genomic_DNA"/>
</dbReference>
<dbReference type="Pfam" id="PF13450">
    <property type="entry name" value="NAD_binding_8"/>
    <property type="match status" value="1"/>
</dbReference>
<comment type="cofactor">
    <cofactor evidence="1">
        <name>FAD</name>
        <dbReference type="ChEBI" id="CHEBI:57692"/>
    </cofactor>
</comment>
<comment type="caution">
    <text evidence="10">The sequence shown here is derived from an EMBL/GenBank/DDBJ whole genome shotgun (WGS) entry which is preliminary data.</text>
</comment>
<keyword evidence="5" id="KW-0274">FAD</keyword>
<dbReference type="InterPro" id="IPR036188">
    <property type="entry name" value="FAD/NAD-bd_sf"/>
</dbReference>
<evidence type="ECO:0000256" key="5">
    <source>
        <dbReference type="ARBA" id="ARBA00022827"/>
    </source>
</evidence>
<keyword evidence="11" id="KW-1185">Reference proteome</keyword>
<comment type="similarity">
    <text evidence="2">Belongs to the prenylcysteine oxidase family.</text>
</comment>
<keyword evidence="7" id="KW-0325">Glycoprotein</keyword>
<dbReference type="InterPro" id="IPR017046">
    <property type="entry name" value="Prenylcysteine_Oxase1"/>
</dbReference>
<evidence type="ECO:0000313" key="10">
    <source>
        <dbReference type="EMBL" id="PAV22226.1"/>
    </source>
</evidence>
<evidence type="ECO:0000256" key="4">
    <source>
        <dbReference type="ARBA" id="ARBA00022729"/>
    </source>
</evidence>
<keyword evidence="4 8" id="KW-0732">Signal</keyword>
<evidence type="ECO:0000259" key="9">
    <source>
        <dbReference type="Pfam" id="PF07156"/>
    </source>
</evidence>
<organism evidence="10 11">
    <name type="scientific">Pyrrhoderma noxium</name>
    <dbReference type="NCBI Taxonomy" id="2282107"/>
    <lineage>
        <taxon>Eukaryota</taxon>
        <taxon>Fungi</taxon>
        <taxon>Dikarya</taxon>
        <taxon>Basidiomycota</taxon>
        <taxon>Agaricomycotina</taxon>
        <taxon>Agaricomycetes</taxon>
        <taxon>Hymenochaetales</taxon>
        <taxon>Hymenochaetaceae</taxon>
        <taxon>Pyrrhoderma</taxon>
    </lineage>
</organism>
<feature type="domain" description="Prenylcysteine lyase" evidence="9">
    <location>
        <begin position="154"/>
        <end position="489"/>
    </location>
</feature>
<feature type="chain" id="PRO_5013843946" evidence="8">
    <location>
        <begin position="20"/>
        <end position="557"/>
    </location>
</feature>
<keyword evidence="6" id="KW-0560">Oxidoreductase</keyword>
<dbReference type="PANTHER" id="PTHR15944:SF0">
    <property type="entry name" value="PRENYLCYSTEINE LYASE DOMAIN-CONTAINING PROTEIN"/>
    <property type="match status" value="1"/>
</dbReference>
<proteinExistence type="inferred from homology"/>
<evidence type="ECO:0000313" key="11">
    <source>
        <dbReference type="Proteomes" id="UP000217199"/>
    </source>
</evidence>
<dbReference type="Pfam" id="PF07156">
    <property type="entry name" value="Prenylcys_lyase"/>
    <property type="match status" value="1"/>
</dbReference>
<feature type="signal peptide" evidence="8">
    <location>
        <begin position="1"/>
        <end position="19"/>
    </location>
</feature>
<dbReference type="PANTHER" id="PTHR15944">
    <property type="entry name" value="FARNESYLCYSTEINE LYASE"/>
    <property type="match status" value="1"/>
</dbReference>
<dbReference type="GO" id="GO:0001735">
    <property type="term" value="F:prenylcysteine oxidase activity"/>
    <property type="evidence" value="ECO:0007669"/>
    <property type="project" value="InterPro"/>
</dbReference>
<name>A0A286URK2_9AGAM</name>
<dbReference type="InterPro" id="IPR010795">
    <property type="entry name" value="Prenylcys_lyase"/>
</dbReference>
<evidence type="ECO:0000256" key="3">
    <source>
        <dbReference type="ARBA" id="ARBA00022630"/>
    </source>
</evidence>
<evidence type="ECO:0000256" key="2">
    <source>
        <dbReference type="ARBA" id="ARBA00009967"/>
    </source>
</evidence>
<dbReference type="Gene3D" id="3.50.50.60">
    <property type="entry name" value="FAD/NAD(P)-binding domain"/>
    <property type="match status" value="2"/>
</dbReference>
<reference evidence="10 11" key="1">
    <citation type="journal article" date="2017" name="Mol. Ecol.">
        <title>Comparative and population genomic landscape of Phellinus noxius: A hypervariable fungus causing root rot in trees.</title>
        <authorList>
            <person name="Chung C.L."/>
            <person name="Lee T.J."/>
            <person name="Akiba M."/>
            <person name="Lee H.H."/>
            <person name="Kuo T.H."/>
            <person name="Liu D."/>
            <person name="Ke H.M."/>
            <person name="Yokoi T."/>
            <person name="Roa M.B."/>
            <person name="Lu M.J."/>
            <person name="Chang Y.Y."/>
            <person name="Ann P.J."/>
            <person name="Tsai J.N."/>
            <person name="Chen C.Y."/>
            <person name="Tzean S.S."/>
            <person name="Ota Y."/>
            <person name="Hattori T."/>
            <person name="Sahashi N."/>
            <person name="Liou R.F."/>
            <person name="Kikuchi T."/>
            <person name="Tsai I.J."/>
        </authorList>
    </citation>
    <scope>NUCLEOTIDE SEQUENCE [LARGE SCALE GENOMIC DNA]</scope>
    <source>
        <strain evidence="10 11">FFPRI411160</strain>
    </source>
</reference>
<dbReference type="AlphaFoldDB" id="A0A286URK2"/>
<dbReference type="GO" id="GO:0030327">
    <property type="term" value="P:prenylated protein catabolic process"/>
    <property type="evidence" value="ECO:0007669"/>
    <property type="project" value="TreeGrafter"/>
</dbReference>
<gene>
    <name evidence="10" type="ORF">PNOK_0218300</name>
</gene>
<evidence type="ECO:0000256" key="7">
    <source>
        <dbReference type="ARBA" id="ARBA00023180"/>
    </source>
</evidence>
<dbReference type="GO" id="GO:0030328">
    <property type="term" value="P:prenylcysteine catabolic process"/>
    <property type="evidence" value="ECO:0007669"/>
    <property type="project" value="InterPro"/>
</dbReference>
<dbReference type="Proteomes" id="UP000217199">
    <property type="component" value="Unassembled WGS sequence"/>
</dbReference>
<dbReference type="SUPFAM" id="SSF51905">
    <property type="entry name" value="FAD/NAD(P)-binding domain"/>
    <property type="match status" value="1"/>
</dbReference>
<accession>A0A286URK2</accession>
<evidence type="ECO:0000256" key="6">
    <source>
        <dbReference type="ARBA" id="ARBA00023002"/>
    </source>
</evidence>
<dbReference type="InParanoid" id="A0A286URK2"/>
<sequence length="557" mass="61586">MRGHLIQLVALALPLSASALNVLDWILPSSSPAVSVSSEVVPHKIAIIGAGAAGSSAAFWAAKAKARSNVALEIDVFDRADYVGGRSTVVFPHGNQSLDPVELGASIFVEANKNLWRATQEFNLTRLSFDDDDGTTGFWDGHQFVFIMDEGKGIWKWLDTIKALWRYGYKSPATTQALTKKMIEKFVSLYSPASPSWTNISELATNMDWEDLISQSSAEYLDSQGISQLFSREIVESATRVNYGQNLDKIHALEGFCSMAASGASSVKGGNFKIFEQFLAQSGANLFLNTSVLSITGKQDHWSIATSNGKTKSYNDVIIAAPYYSTDIKITGSNDVPTIKEIPIQPYVHLHVTLLTTTAPHPNPEYFGLKHNAKAPTSILTTYEGVRHGGHEPEFNSLTYHGKIASDQDEFVVKIFSKEALSDEWLDNVFSNKVTWVLRKEWDAYPELPPTTSFPPVVLADGLYYANAFEPFISTMETETISSRNIVDQIFRKRFNSDICGRDLLNAQEKSDPVIILEDDVKQFVLTNDTEVLSETAEPIPEEPVNTDDFVLGWDCP</sequence>
<dbReference type="OrthoDB" id="437369at2759"/>
<dbReference type="PIRSF" id="PIRSF036292">
    <property type="entry name" value="Prenylcysteine_oxidase"/>
    <property type="match status" value="1"/>
</dbReference>
<keyword evidence="3" id="KW-0285">Flavoprotein</keyword>